<dbReference type="InterPro" id="IPR046455">
    <property type="entry name" value="Sec7/BIG1-like_C"/>
</dbReference>
<keyword evidence="3" id="KW-1185">Reference proteome</keyword>
<dbReference type="Pfam" id="PF20252">
    <property type="entry name" value="BIG2_C"/>
    <property type="match status" value="1"/>
</dbReference>
<feature type="compositionally biased region" description="Polar residues" evidence="1">
    <location>
        <begin position="105"/>
        <end position="115"/>
    </location>
</feature>
<proteinExistence type="predicted"/>
<evidence type="ECO:0000313" key="4">
    <source>
        <dbReference type="WBParaSite" id="PgR004_g046_t01"/>
    </source>
</evidence>
<evidence type="ECO:0000256" key="1">
    <source>
        <dbReference type="SAM" id="MobiDB-lite"/>
    </source>
</evidence>
<dbReference type="AlphaFoldDB" id="A0A915AAQ6"/>
<dbReference type="WBParaSite" id="PgR004_g046_t01">
    <property type="protein sequence ID" value="PgR004_g046_t01"/>
    <property type="gene ID" value="PgR004_g046"/>
</dbReference>
<name>A0A915AAQ6_PARUN</name>
<evidence type="ECO:0000259" key="2">
    <source>
        <dbReference type="Pfam" id="PF20252"/>
    </source>
</evidence>
<feature type="region of interest" description="Disordered" evidence="1">
    <location>
        <begin position="78"/>
        <end position="115"/>
    </location>
</feature>
<accession>A0A915AAQ6</accession>
<reference evidence="4" key="1">
    <citation type="submission" date="2022-11" db="UniProtKB">
        <authorList>
            <consortium name="WormBaseParasite"/>
        </authorList>
    </citation>
    <scope>IDENTIFICATION</scope>
</reference>
<feature type="compositionally biased region" description="Low complexity" evidence="1">
    <location>
        <begin position="82"/>
        <end position="95"/>
    </location>
</feature>
<organism evidence="3 4">
    <name type="scientific">Parascaris univalens</name>
    <name type="common">Nematode worm</name>
    <dbReference type="NCBI Taxonomy" id="6257"/>
    <lineage>
        <taxon>Eukaryota</taxon>
        <taxon>Metazoa</taxon>
        <taxon>Ecdysozoa</taxon>
        <taxon>Nematoda</taxon>
        <taxon>Chromadorea</taxon>
        <taxon>Rhabditida</taxon>
        <taxon>Spirurina</taxon>
        <taxon>Ascaridomorpha</taxon>
        <taxon>Ascaridoidea</taxon>
        <taxon>Ascarididae</taxon>
        <taxon>Parascaris</taxon>
    </lineage>
</organism>
<feature type="domain" description="Sec7/BIG1-like C-terminal" evidence="2">
    <location>
        <begin position="49"/>
        <end position="250"/>
    </location>
</feature>
<protein>
    <submittedName>
        <fullName evidence="4">SEC7 domain-containing protein</fullName>
    </submittedName>
</protein>
<sequence length="264" mass="29246">TWEPDAIITSIPLPNGDEHQVNNEPTQPITHFTASNSDAIFSSLLVRCVVQLELVDAVNSIVFGPSASRKEDAHALPSLAISSSPTDTTASPSRTMLVNGDMRNDSGQKSSNMESDSAADGLYSYIGVAHLLNLVDCLLDSHSLAKKFNGNNAQRTLLWKAGFKGRSKPNLLRQETHSMRSALCILFRIYVDVERTDAAQKNVVRSRLLRVLEDAVSYYVDLNSEQHRQAWVLVLYLILDWANSFSNAQHLPTYVDFAVCINQI</sequence>
<dbReference type="Proteomes" id="UP000887569">
    <property type="component" value="Unplaced"/>
</dbReference>
<evidence type="ECO:0000313" key="3">
    <source>
        <dbReference type="Proteomes" id="UP000887569"/>
    </source>
</evidence>